<dbReference type="Proteomes" id="UP001358614">
    <property type="component" value="Chromosome 3"/>
</dbReference>
<feature type="compositionally biased region" description="Polar residues" evidence="2">
    <location>
        <begin position="439"/>
        <end position="457"/>
    </location>
</feature>
<name>A0AAX4KVQ8_9TREE</name>
<dbReference type="InterPro" id="IPR015943">
    <property type="entry name" value="WD40/YVTN_repeat-like_dom_sf"/>
</dbReference>
<dbReference type="InterPro" id="IPR027417">
    <property type="entry name" value="P-loop_NTPase"/>
</dbReference>
<feature type="region of interest" description="Disordered" evidence="2">
    <location>
        <begin position="388"/>
        <end position="411"/>
    </location>
</feature>
<dbReference type="SMART" id="SM00320">
    <property type="entry name" value="WD40"/>
    <property type="match status" value="6"/>
</dbReference>
<feature type="region of interest" description="Disordered" evidence="2">
    <location>
        <begin position="1331"/>
        <end position="1356"/>
    </location>
</feature>
<comment type="similarity">
    <text evidence="1">Belongs to the WD repeat coronin family.</text>
</comment>
<dbReference type="PANTHER" id="PTHR10856:SF20">
    <property type="entry name" value="CORONIN-7"/>
    <property type="match status" value="1"/>
</dbReference>
<dbReference type="Gene3D" id="3.40.50.300">
    <property type="entry name" value="P-loop containing nucleotide triphosphate hydrolases"/>
    <property type="match status" value="1"/>
</dbReference>
<reference evidence="3 4" key="1">
    <citation type="submission" date="2024-01" db="EMBL/GenBank/DDBJ databases">
        <title>Comparative genomics of Cryptococcus and Kwoniella reveals pathogenesis evolution and contrasting modes of karyotype evolution via chromosome fusion or intercentromeric recombination.</title>
        <authorList>
            <person name="Coelho M.A."/>
            <person name="David-Palma M."/>
            <person name="Shea T."/>
            <person name="Bowers K."/>
            <person name="McGinley-Smith S."/>
            <person name="Mohammad A.W."/>
            <person name="Gnirke A."/>
            <person name="Yurkov A.M."/>
            <person name="Nowrousian M."/>
            <person name="Sun S."/>
            <person name="Cuomo C.A."/>
            <person name="Heitman J."/>
        </authorList>
    </citation>
    <scope>NUCLEOTIDE SEQUENCE [LARGE SCALE GENOMIC DNA]</scope>
    <source>
        <strain evidence="3 4">PYCC6329</strain>
    </source>
</reference>
<feature type="compositionally biased region" description="Basic and acidic residues" evidence="2">
    <location>
        <begin position="390"/>
        <end position="399"/>
    </location>
</feature>
<dbReference type="Gene3D" id="2.130.10.10">
    <property type="entry name" value="YVTN repeat-like/Quinoprotein amine dehydrogenase"/>
    <property type="match status" value="2"/>
</dbReference>
<dbReference type="KEGG" id="ker:91107253"/>
<organism evidence="3 4">
    <name type="scientific">Kwoniella europaea PYCC6329</name>
    <dbReference type="NCBI Taxonomy" id="1423913"/>
    <lineage>
        <taxon>Eukaryota</taxon>
        <taxon>Fungi</taxon>
        <taxon>Dikarya</taxon>
        <taxon>Basidiomycota</taxon>
        <taxon>Agaricomycotina</taxon>
        <taxon>Tremellomycetes</taxon>
        <taxon>Tremellales</taxon>
        <taxon>Cryptococcaceae</taxon>
        <taxon>Kwoniella</taxon>
    </lineage>
</organism>
<evidence type="ECO:0000256" key="2">
    <source>
        <dbReference type="SAM" id="MobiDB-lite"/>
    </source>
</evidence>
<sequence>MAPSRFGASKYRNSLASVPPREEFYRSHLPTSTGSSSSNLSTFSGEIKSNREWIVTVTPVGDLSCRKYGDQSGEKASVEKVGKGVGVGDWDLSKLEDDKVVIGGLDGNILVYTLSESPPLTLRHTIPAQSSSPITNLSLHPTTPDILLASSISHPAVIYDISASPTSPTISLNIKEPKGIWSLGWSSSGTQVAVIGKSGTLYIYEPRKSTEPNKTKNLSFSVQALKPCRLTWVGDQDIFITSFSKTRNRQYALISATKNPNELETTFSQSLDTSTNPLIPLVDEERRIVYLVGKGDMTLRQIELSGPMGYQEIIHPLQHTLNSGSIALVHPTKLDVMKAEIASILLQITDKDGDALLPLSVKVPRRQLIDYHEDLYPDVTGTVPEQTAEEWLKGEDKKPSSFTLDPSRRSTWEGRIQDYRSSVGTASAGPLDSPAQPASEPTTAKTTSGTVAQQDPTPRQPDSAPHTEKAIPVIEKAQIASTTTSLNINTSLPPLEGDETYSSTTYKSRIVADYLAGEYEKRKNGGDKRPLFVGLQGPQGCGKTTLCSGFVQYLKEKKGLKAAVLSLDDLYKTHADLVAVAEKHPDNALLAGRGPPGTHDVALATSVLEKIKQINESPDNTVELPIFDKSLCGGEGDRSSETVKITGPIDVFILEGWSMGFAPLSSSDLESAHANPKPASPQTSDTYFNKHPISSLQTLNTYLAEFSQTVYSSFQAFVQVEPLSYDYVFKWRLQQEHQMKANNGGKGMTDEQVHKFVERYMPGYELWKEGIWNAGTGWEGRGLKLVFGGDREVVDVVQPTSADKKPVKEDEKGDIQLKEVSKVAEEKPLESFEKDVPVKVENAKDNEITPFPPPSTDKKGKPSDSTTANTTSAPSSSRPTTSSPPSVALAKPSERFNPNWSRKFLAGKSPLIPTYDSLPSLSSLHQDSKILKANAHLAFFPIQGTGGRLNVHPLAKKGRLPVGGEGYLSAGVEIVDLDVELGGDRVAIAGEDGMVRVWKVGKEGVHGVGPEPEQVLKGKAIDKITQIAFHPTAQDLLVALTTDHGSSNMRFFDLSKGEEVKIVELSSRGAFNFTFSPEGDRVAIATKDNQILILDPRNKSQVISGKSHDSPRSFQITWIDDNHLVSVGFAKGSQRKINLYQINSGQIEIIQSITIDVSPSVLFPVYDPDTSILYIWGKGERVIQAYEISLNNSGEKIVKLPSFTASSPQLGLVFLPKRMVDVKKVEVAKCLRLTGKTLEEVSFSIPRNKPDFFQDDIYIPTIDIESYVFSASEWLEGKHVPPRKIDLKPEEMIPLSQAPKTDTSATKKFVPAANVMSEEEKKRQEMDALFAKAKMDESSDEEEEEVKGLAPPDDDW</sequence>
<dbReference type="SUPFAM" id="SSF50978">
    <property type="entry name" value="WD40 repeat-like"/>
    <property type="match status" value="2"/>
</dbReference>
<dbReference type="FunFam" id="2.130.10.10:FF:001012">
    <property type="entry name" value="Actin cross-linking, putative"/>
    <property type="match status" value="1"/>
</dbReference>
<gene>
    <name evidence="3" type="ORF">V865_008452</name>
</gene>
<feature type="compositionally biased region" description="Basic and acidic residues" evidence="2">
    <location>
        <begin position="833"/>
        <end position="847"/>
    </location>
</feature>
<evidence type="ECO:0008006" key="5">
    <source>
        <dbReference type="Google" id="ProtNLM"/>
    </source>
</evidence>
<dbReference type="InterPro" id="IPR036322">
    <property type="entry name" value="WD40_repeat_dom_sf"/>
</dbReference>
<feature type="region of interest" description="Disordered" evidence="2">
    <location>
        <begin position="833"/>
        <end position="894"/>
    </location>
</feature>
<dbReference type="InterPro" id="IPR015505">
    <property type="entry name" value="Coronin"/>
</dbReference>
<dbReference type="RefSeq" id="XP_066088284.1">
    <property type="nucleotide sequence ID" value="XM_066232187.1"/>
</dbReference>
<dbReference type="Pfam" id="PF16300">
    <property type="entry name" value="WD40_4"/>
    <property type="match status" value="2"/>
</dbReference>
<dbReference type="InterPro" id="IPR001680">
    <property type="entry name" value="WD40_rpt"/>
</dbReference>
<proteinExistence type="inferred from homology"/>
<evidence type="ECO:0000313" key="4">
    <source>
        <dbReference type="Proteomes" id="UP001358614"/>
    </source>
</evidence>
<evidence type="ECO:0000256" key="1">
    <source>
        <dbReference type="ARBA" id="ARBA00009482"/>
    </source>
</evidence>
<dbReference type="SMART" id="SM01167">
    <property type="entry name" value="DUF1900"/>
    <property type="match status" value="2"/>
</dbReference>
<keyword evidence="4" id="KW-1185">Reference proteome</keyword>
<feature type="compositionally biased region" description="Low complexity" evidence="2">
    <location>
        <begin position="863"/>
        <end position="886"/>
    </location>
</feature>
<dbReference type="SUPFAM" id="SSF52540">
    <property type="entry name" value="P-loop containing nucleoside triphosphate hydrolases"/>
    <property type="match status" value="1"/>
</dbReference>
<evidence type="ECO:0000313" key="3">
    <source>
        <dbReference type="EMBL" id="WWD10317.1"/>
    </source>
</evidence>
<dbReference type="PANTHER" id="PTHR10856">
    <property type="entry name" value="CORONIN"/>
    <property type="match status" value="1"/>
</dbReference>
<accession>A0AAX4KVQ8</accession>
<feature type="region of interest" description="Disordered" evidence="2">
    <location>
        <begin position="423"/>
        <end position="467"/>
    </location>
</feature>
<dbReference type="GeneID" id="91107253"/>
<protein>
    <recommendedName>
        <fullName evidence="5">Actin cross-linking</fullName>
    </recommendedName>
</protein>
<dbReference type="EMBL" id="CP144091">
    <property type="protein sequence ID" value="WWD10317.1"/>
    <property type="molecule type" value="Genomic_DNA"/>
</dbReference>